<keyword evidence="1" id="KW-1133">Transmembrane helix</keyword>
<organism evidence="2 3">
    <name type="scientific">Pleomassaria siparia CBS 279.74</name>
    <dbReference type="NCBI Taxonomy" id="1314801"/>
    <lineage>
        <taxon>Eukaryota</taxon>
        <taxon>Fungi</taxon>
        <taxon>Dikarya</taxon>
        <taxon>Ascomycota</taxon>
        <taxon>Pezizomycotina</taxon>
        <taxon>Dothideomycetes</taxon>
        <taxon>Pleosporomycetidae</taxon>
        <taxon>Pleosporales</taxon>
        <taxon>Pleomassariaceae</taxon>
        <taxon>Pleomassaria</taxon>
    </lineage>
</organism>
<keyword evidence="1" id="KW-0472">Membrane</keyword>
<feature type="transmembrane region" description="Helical" evidence="1">
    <location>
        <begin position="12"/>
        <end position="33"/>
    </location>
</feature>
<protein>
    <submittedName>
        <fullName evidence="2">Uncharacterized protein</fullName>
    </submittedName>
</protein>
<keyword evidence="1" id="KW-0812">Transmembrane</keyword>
<dbReference type="Proteomes" id="UP000799428">
    <property type="component" value="Unassembled WGS sequence"/>
</dbReference>
<name>A0A6G1K9A1_9PLEO</name>
<evidence type="ECO:0000313" key="2">
    <source>
        <dbReference type="EMBL" id="KAF2709388.1"/>
    </source>
</evidence>
<keyword evidence="3" id="KW-1185">Reference proteome</keyword>
<evidence type="ECO:0000313" key="3">
    <source>
        <dbReference type="Proteomes" id="UP000799428"/>
    </source>
</evidence>
<dbReference type="AlphaFoldDB" id="A0A6G1K9A1"/>
<accession>A0A6G1K9A1</accession>
<proteinExistence type="predicted"/>
<sequence>MGGQTSKFYPCCARSVCLHILVASPWLFIAYGIVSHVPENPTKRPVRQRCQQWGLRSFTVYAVVAGFLGRSYRNESCLTYNLALFGTGGKTYLLGRFNKTDSNLAFSSAKTWKNYHDTITQH</sequence>
<dbReference type="EMBL" id="MU005770">
    <property type="protein sequence ID" value="KAF2709388.1"/>
    <property type="molecule type" value="Genomic_DNA"/>
</dbReference>
<gene>
    <name evidence="2" type="ORF">K504DRAFT_467354</name>
</gene>
<reference evidence="2" key="1">
    <citation type="journal article" date="2020" name="Stud. Mycol.">
        <title>101 Dothideomycetes genomes: a test case for predicting lifestyles and emergence of pathogens.</title>
        <authorList>
            <person name="Haridas S."/>
            <person name="Albert R."/>
            <person name="Binder M."/>
            <person name="Bloem J."/>
            <person name="Labutti K."/>
            <person name="Salamov A."/>
            <person name="Andreopoulos B."/>
            <person name="Baker S."/>
            <person name="Barry K."/>
            <person name="Bills G."/>
            <person name="Bluhm B."/>
            <person name="Cannon C."/>
            <person name="Castanera R."/>
            <person name="Culley D."/>
            <person name="Daum C."/>
            <person name="Ezra D."/>
            <person name="Gonzalez J."/>
            <person name="Henrissat B."/>
            <person name="Kuo A."/>
            <person name="Liang C."/>
            <person name="Lipzen A."/>
            <person name="Lutzoni F."/>
            <person name="Magnuson J."/>
            <person name="Mondo S."/>
            <person name="Nolan M."/>
            <person name="Ohm R."/>
            <person name="Pangilinan J."/>
            <person name="Park H.-J."/>
            <person name="Ramirez L."/>
            <person name="Alfaro M."/>
            <person name="Sun H."/>
            <person name="Tritt A."/>
            <person name="Yoshinaga Y."/>
            <person name="Zwiers L.-H."/>
            <person name="Turgeon B."/>
            <person name="Goodwin S."/>
            <person name="Spatafora J."/>
            <person name="Crous P."/>
            <person name="Grigoriev I."/>
        </authorList>
    </citation>
    <scope>NUCLEOTIDE SEQUENCE</scope>
    <source>
        <strain evidence="2">CBS 279.74</strain>
    </source>
</reference>
<evidence type="ECO:0000256" key="1">
    <source>
        <dbReference type="SAM" id="Phobius"/>
    </source>
</evidence>